<feature type="transmembrane region" description="Helical" evidence="1">
    <location>
        <begin position="33"/>
        <end position="52"/>
    </location>
</feature>
<proteinExistence type="predicted"/>
<accession>A0A8J2U7V8</accession>
<sequence>MFRFNPGYFLLSLLILGIEFCIAEYAHDAIIRPYGGDYLCVIFLYCLIRAFWKLPVLPLALAVLLFADLVEVTQYFHLADRLGFTKPSLMRTLMGYTFTWVDIGCYTLGIGTVLGIEKIKKNYGRFHTS</sequence>
<evidence type="ECO:0000313" key="3">
    <source>
        <dbReference type="Proteomes" id="UP000607559"/>
    </source>
</evidence>
<keyword evidence="1" id="KW-0472">Membrane</keyword>
<dbReference type="AlphaFoldDB" id="A0A8J2U7V8"/>
<dbReference type="InterPro" id="IPR021257">
    <property type="entry name" value="DUF2809"/>
</dbReference>
<evidence type="ECO:0000256" key="1">
    <source>
        <dbReference type="SAM" id="Phobius"/>
    </source>
</evidence>
<evidence type="ECO:0000313" key="2">
    <source>
        <dbReference type="EMBL" id="GGA84197.1"/>
    </source>
</evidence>
<name>A0A8J2U7V8_9BACT</name>
<keyword evidence="1" id="KW-1133">Transmembrane helix</keyword>
<feature type="transmembrane region" description="Helical" evidence="1">
    <location>
        <begin position="59"/>
        <end position="78"/>
    </location>
</feature>
<comment type="caution">
    <text evidence="2">The sequence shown here is derived from an EMBL/GenBank/DDBJ whole genome shotgun (WGS) entry which is preliminary data.</text>
</comment>
<keyword evidence="1" id="KW-0812">Transmembrane</keyword>
<reference evidence="2" key="1">
    <citation type="journal article" date="2014" name="Int. J. Syst. Evol. Microbiol.">
        <title>Complete genome sequence of Corynebacterium casei LMG S-19264T (=DSM 44701T), isolated from a smear-ripened cheese.</title>
        <authorList>
            <consortium name="US DOE Joint Genome Institute (JGI-PGF)"/>
            <person name="Walter F."/>
            <person name="Albersmeier A."/>
            <person name="Kalinowski J."/>
            <person name="Ruckert C."/>
        </authorList>
    </citation>
    <scope>NUCLEOTIDE SEQUENCE</scope>
    <source>
        <strain evidence="2">CGMCC 1.15448</strain>
    </source>
</reference>
<protein>
    <recommendedName>
        <fullName evidence="4">DUF2809 domain-containing protein</fullName>
    </recommendedName>
</protein>
<dbReference type="Pfam" id="PF10990">
    <property type="entry name" value="DUF2809"/>
    <property type="match status" value="1"/>
</dbReference>
<dbReference type="EMBL" id="BMJC01000001">
    <property type="protein sequence ID" value="GGA84197.1"/>
    <property type="molecule type" value="Genomic_DNA"/>
</dbReference>
<organism evidence="2 3">
    <name type="scientific">Puia dinghuensis</name>
    <dbReference type="NCBI Taxonomy" id="1792502"/>
    <lineage>
        <taxon>Bacteria</taxon>
        <taxon>Pseudomonadati</taxon>
        <taxon>Bacteroidota</taxon>
        <taxon>Chitinophagia</taxon>
        <taxon>Chitinophagales</taxon>
        <taxon>Chitinophagaceae</taxon>
        <taxon>Puia</taxon>
    </lineage>
</organism>
<feature type="transmembrane region" description="Helical" evidence="1">
    <location>
        <begin position="98"/>
        <end position="116"/>
    </location>
</feature>
<gene>
    <name evidence="2" type="ORF">GCM10011511_04180</name>
</gene>
<reference evidence="2" key="2">
    <citation type="submission" date="2020-09" db="EMBL/GenBank/DDBJ databases">
        <authorList>
            <person name="Sun Q."/>
            <person name="Zhou Y."/>
        </authorList>
    </citation>
    <scope>NUCLEOTIDE SEQUENCE</scope>
    <source>
        <strain evidence="2">CGMCC 1.15448</strain>
    </source>
</reference>
<dbReference type="Proteomes" id="UP000607559">
    <property type="component" value="Unassembled WGS sequence"/>
</dbReference>
<evidence type="ECO:0008006" key="4">
    <source>
        <dbReference type="Google" id="ProtNLM"/>
    </source>
</evidence>
<keyword evidence="3" id="KW-1185">Reference proteome</keyword>
<dbReference type="RefSeq" id="WP_188928026.1">
    <property type="nucleotide sequence ID" value="NZ_BMJC01000001.1"/>
</dbReference>